<dbReference type="InterPro" id="IPR037160">
    <property type="entry name" value="DNA_Pol_thumb_sf"/>
</dbReference>
<keyword evidence="1" id="KW-0237">DNA synthesis</keyword>
<dbReference type="GO" id="GO:0003887">
    <property type="term" value="F:DNA-directed DNA polymerase activity"/>
    <property type="evidence" value="ECO:0007669"/>
    <property type="project" value="InterPro"/>
</dbReference>
<dbReference type="InterPro" id="IPR043519">
    <property type="entry name" value="NT_sf"/>
</dbReference>
<dbReference type="InterPro" id="IPR022312">
    <property type="entry name" value="DNA_pol_X"/>
</dbReference>
<proteinExistence type="predicted"/>
<dbReference type="InterPro" id="IPR002008">
    <property type="entry name" value="DNA_pol_X_beta-like"/>
</dbReference>
<dbReference type="Gene3D" id="3.30.210.10">
    <property type="entry name" value="DNA polymerase, thumb domain"/>
    <property type="match status" value="1"/>
</dbReference>
<dbReference type="EMBL" id="PJQD01000048">
    <property type="protein sequence ID" value="POY72548.1"/>
    <property type="molecule type" value="Genomic_DNA"/>
</dbReference>
<name>A0A2S5B708_9BASI</name>
<feature type="domain" description="BRCT" evidence="7">
    <location>
        <begin position="391"/>
        <end position="422"/>
    </location>
</feature>
<keyword evidence="2" id="KW-0808">Transferase</keyword>
<feature type="region of interest" description="Disordered" evidence="6">
    <location>
        <begin position="34"/>
        <end position="236"/>
    </location>
</feature>
<dbReference type="PANTHER" id="PTHR11276:SF28">
    <property type="entry name" value="DNA POLYMERASE LAMBDA"/>
    <property type="match status" value="1"/>
</dbReference>
<dbReference type="Pfam" id="PF14792">
    <property type="entry name" value="DNA_pol_B_palm"/>
    <property type="match status" value="1"/>
</dbReference>
<feature type="region of interest" description="Disordered" evidence="6">
    <location>
        <begin position="624"/>
        <end position="659"/>
    </location>
</feature>
<protein>
    <submittedName>
        <fullName evidence="8">DNA polymerase lambda</fullName>
    </submittedName>
</protein>
<dbReference type="PROSITE" id="PS50172">
    <property type="entry name" value="BRCT"/>
    <property type="match status" value="1"/>
</dbReference>
<feature type="compositionally biased region" description="Basic and acidic residues" evidence="6">
    <location>
        <begin position="454"/>
        <end position="469"/>
    </location>
</feature>
<sequence>MTDLEPIRRPSPPGSSSDSKTAWLERLQALERSRILARQRDDEADGDDESDPDAIVVPAGVTLTWLDNDPGQSEDESHGGKNSDQSEDVEMQDADSSDQVGALDASDEEDDSIVVTTPAAVPSKSKPVTSPPRPYAKLSTRLSTARRVDKEVPAGASSSPSKHSEIIELSSASDIDDDDSVDHHDTKLSKSKSKPSPPPKKAAVTTKTAPPVPPKLPAPAAAATTTGKGRGRGKARLSLEDATKKAQSLRGTKLTEQFATVTSLVEHFAQFSSVQPNAKRALDGCRIVFVNADHWRATISTSAAATKRNRLDEGLRTYITIAVKQGATLVPPEQFAAPGPSAAGPPYDPKLAELEQWTTHIVPYVFHNQRQPTYDEIIRCLGPDQTGISREALGDFVRVVKYEWIAACADKRAKVQEAMYLVEGDFRASARAAEEPPLTAKQIALIKNYTKRSEQRAMKEEKQAAERKRLGARAGQGADADSLSERGSDSDGEHADAVSPLGSQDWPLGEAPPAGYFDQPLSLDSTASGQPPGADAPLADKSADRYEGEKVGGGGVLPRSSPSKAYSKPHKPRRLEGLEEEAAFVHQFGTDAVDDLLGEGKDSTRDLLAKDELLILDVNEGNVDNETEDERENKDGPARKKVKTRRDWAVHDPAASRARRNGPNEYIAQVLEMMADQNASVSKTEVFRKNSYRKVAQIVRGQGAIPEDFTYKDMVETDGIGQKMADKILEIARTGTHRRVACETTKDKLLRELSSVYGIGAGNAATAYILGARSVDDLRRNPAKYKLSSATVVGLKYYDDLQERIPRAEVTELYERIKQLCAVFPPEGLVRVALTLARSYAAKKLDPDVQIECMGSYRRGAASSGDIDLLLTREPTGRKGFEKTHAGHVARLWKAMEKAGIAIATLSQPNDWHDLSAKVNGLCRLPDRENARVRRIDVLGVPWEEMPAALIYFTGDDHFNRSIRLKARKHGYRLNQRGLYQNVARDRTGTKLTEGTLVPGIRTERDLFRFLCVPWCEPTERCL</sequence>
<dbReference type="OrthoDB" id="205514at2759"/>
<dbReference type="PRINTS" id="PR00870">
    <property type="entry name" value="DNAPOLXBETA"/>
</dbReference>
<dbReference type="Gene3D" id="1.10.150.110">
    <property type="entry name" value="DNA polymerase beta, N-terminal domain-like"/>
    <property type="match status" value="1"/>
</dbReference>
<dbReference type="InterPro" id="IPR018944">
    <property type="entry name" value="DNA_pol_lambd_fingers_domain"/>
</dbReference>
<keyword evidence="4" id="KW-0235">DNA replication</keyword>
<comment type="caution">
    <text evidence="8">The sequence shown here is derived from an EMBL/GenBank/DDBJ whole genome shotgun (WGS) entry which is preliminary data.</text>
</comment>
<evidence type="ECO:0000256" key="3">
    <source>
        <dbReference type="ARBA" id="ARBA00022695"/>
    </source>
</evidence>
<dbReference type="InterPro" id="IPR029398">
    <property type="entry name" value="PolB_thumb"/>
</dbReference>
<evidence type="ECO:0000256" key="4">
    <source>
        <dbReference type="ARBA" id="ARBA00022705"/>
    </source>
</evidence>
<feature type="region of interest" description="Disordered" evidence="6">
    <location>
        <begin position="1"/>
        <end position="22"/>
    </location>
</feature>
<evidence type="ECO:0000259" key="7">
    <source>
        <dbReference type="PROSITE" id="PS50172"/>
    </source>
</evidence>
<evidence type="ECO:0000256" key="1">
    <source>
        <dbReference type="ARBA" id="ARBA00022634"/>
    </source>
</evidence>
<feature type="compositionally biased region" description="Basic and acidic residues" evidence="6">
    <location>
        <begin position="541"/>
        <end position="550"/>
    </location>
</feature>
<evidence type="ECO:0000256" key="2">
    <source>
        <dbReference type="ARBA" id="ARBA00022679"/>
    </source>
</evidence>
<dbReference type="InterPro" id="IPR001357">
    <property type="entry name" value="BRCT_dom"/>
</dbReference>
<gene>
    <name evidence="8" type="ORF">BMF94_4374</name>
</gene>
<dbReference type="SUPFAM" id="SSF81301">
    <property type="entry name" value="Nucleotidyltransferase"/>
    <property type="match status" value="1"/>
</dbReference>
<dbReference type="SUPFAM" id="SSF81585">
    <property type="entry name" value="PsbU/PolX domain-like"/>
    <property type="match status" value="1"/>
</dbReference>
<evidence type="ECO:0000313" key="9">
    <source>
        <dbReference type="Proteomes" id="UP000237144"/>
    </source>
</evidence>
<evidence type="ECO:0000256" key="5">
    <source>
        <dbReference type="PIRSR" id="PIRSR622312-50"/>
    </source>
</evidence>
<dbReference type="Gene3D" id="3.30.460.10">
    <property type="entry name" value="Beta Polymerase, domain 2"/>
    <property type="match status" value="1"/>
</dbReference>
<dbReference type="GO" id="GO:0005634">
    <property type="term" value="C:nucleus"/>
    <property type="evidence" value="ECO:0007669"/>
    <property type="project" value="TreeGrafter"/>
</dbReference>
<feature type="region of interest" description="Disordered" evidence="6">
    <location>
        <begin position="454"/>
        <end position="573"/>
    </location>
</feature>
<dbReference type="Gene3D" id="1.10.150.20">
    <property type="entry name" value="5' to 3' exonuclease, C-terminal subdomain"/>
    <property type="match status" value="1"/>
</dbReference>
<evidence type="ECO:0000313" key="8">
    <source>
        <dbReference type="EMBL" id="POY72548.1"/>
    </source>
</evidence>
<dbReference type="PRINTS" id="PR00869">
    <property type="entry name" value="DNAPOLX"/>
</dbReference>
<dbReference type="SMART" id="SM00483">
    <property type="entry name" value="POLXc"/>
    <property type="match status" value="1"/>
</dbReference>
<feature type="compositionally biased region" description="Acidic residues" evidence="6">
    <location>
        <begin position="85"/>
        <end position="96"/>
    </location>
</feature>
<dbReference type="InterPro" id="IPR028207">
    <property type="entry name" value="DNA_pol_B_palm_palm"/>
</dbReference>
<dbReference type="Pfam" id="PF10391">
    <property type="entry name" value="DNA_pol_lambd_f"/>
    <property type="match status" value="1"/>
</dbReference>
<dbReference type="SUPFAM" id="SSF47802">
    <property type="entry name" value="DNA polymerase beta, N-terminal domain-like"/>
    <property type="match status" value="1"/>
</dbReference>
<organism evidence="8 9">
    <name type="scientific">Rhodotorula taiwanensis</name>
    <dbReference type="NCBI Taxonomy" id="741276"/>
    <lineage>
        <taxon>Eukaryota</taxon>
        <taxon>Fungi</taxon>
        <taxon>Dikarya</taxon>
        <taxon>Basidiomycota</taxon>
        <taxon>Pucciniomycotina</taxon>
        <taxon>Microbotryomycetes</taxon>
        <taxon>Sporidiobolales</taxon>
        <taxon>Sporidiobolaceae</taxon>
        <taxon>Rhodotorula</taxon>
    </lineage>
</organism>
<dbReference type="InterPro" id="IPR027421">
    <property type="entry name" value="DNA_pol_lamdba_lyase_dom_sf"/>
</dbReference>
<feature type="compositionally biased region" description="Acidic residues" evidence="6">
    <location>
        <begin position="42"/>
        <end position="52"/>
    </location>
</feature>
<feature type="active site" description="Nucleophile; Schiff-base intermediate with DNA; for 5'-dRP lyase activity" evidence="5">
    <location>
        <position position="727"/>
    </location>
</feature>
<keyword evidence="9" id="KW-1185">Reference proteome</keyword>
<dbReference type="CDD" id="cd00141">
    <property type="entry name" value="NT_POLXc"/>
    <property type="match status" value="1"/>
</dbReference>
<evidence type="ECO:0000256" key="6">
    <source>
        <dbReference type="SAM" id="MobiDB-lite"/>
    </source>
</evidence>
<dbReference type="InterPro" id="IPR002054">
    <property type="entry name" value="DNA-dir_DNA_pol_X"/>
</dbReference>
<feature type="compositionally biased region" description="Basic and acidic residues" evidence="6">
    <location>
        <begin position="483"/>
        <end position="496"/>
    </location>
</feature>
<reference evidence="8 9" key="1">
    <citation type="journal article" date="2018" name="Front. Microbiol.">
        <title>Prospects for Fungal Bioremediation of Acidic Radioactive Waste Sites: Characterization and Genome Sequence of Rhodotorula taiwanensis MD1149.</title>
        <authorList>
            <person name="Tkavc R."/>
            <person name="Matrosova V.Y."/>
            <person name="Grichenko O.E."/>
            <person name="Gostincar C."/>
            <person name="Volpe R.P."/>
            <person name="Klimenkova P."/>
            <person name="Gaidamakova E.K."/>
            <person name="Zhou C.E."/>
            <person name="Stewart B.J."/>
            <person name="Lyman M.G."/>
            <person name="Malfatti S.A."/>
            <person name="Rubinfeld B."/>
            <person name="Courtot M."/>
            <person name="Singh J."/>
            <person name="Dalgard C.L."/>
            <person name="Hamilton T."/>
            <person name="Frey K.G."/>
            <person name="Gunde-Cimerman N."/>
            <person name="Dugan L."/>
            <person name="Daly M.J."/>
        </authorList>
    </citation>
    <scope>NUCLEOTIDE SEQUENCE [LARGE SCALE GENOMIC DNA]</scope>
    <source>
        <strain evidence="8 9">MD1149</strain>
    </source>
</reference>
<dbReference type="AlphaFoldDB" id="A0A2S5B708"/>
<accession>A0A2S5B708</accession>
<dbReference type="GO" id="GO:0006303">
    <property type="term" value="P:double-strand break repair via nonhomologous end joining"/>
    <property type="evidence" value="ECO:0007669"/>
    <property type="project" value="TreeGrafter"/>
</dbReference>
<dbReference type="GO" id="GO:0003677">
    <property type="term" value="F:DNA binding"/>
    <property type="evidence" value="ECO:0007669"/>
    <property type="project" value="InterPro"/>
</dbReference>
<dbReference type="STRING" id="741276.A0A2S5B708"/>
<dbReference type="Proteomes" id="UP000237144">
    <property type="component" value="Unassembled WGS sequence"/>
</dbReference>
<dbReference type="PANTHER" id="PTHR11276">
    <property type="entry name" value="DNA POLYMERASE TYPE-X FAMILY MEMBER"/>
    <property type="match status" value="1"/>
</dbReference>
<dbReference type="Pfam" id="PF14791">
    <property type="entry name" value="DNA_pol_B_thumb"/>
    <property type="match status" value="1"/>
</dbReference>
<keyword evidence="3" id="KW-0548">Nucleotidyltransferase</keyword>